<feature type="region of interest" description="Disordered" evidence="4">
    <location>
        <begin position="149"/>
        <end position="203"/>
    </location>
</feature>
<dbReference type="InterPro" id="IPR023803">
    <property type="entry name" value="Ribosomal_bS16_dom_sf"/>
</dbReference>
<proteinExistence type="inferred from homology"/>
<dbReference type="GO" id="GO:0003735">
    <property type="term" value="F:structural constituent of ribosome"/>
    <property type="evidence" value="ECO:0007669"/>
    <property type="project" value="InterPro"/>
</dbReference>
<evidence type="ECO:0000256" key="4">
    <source>
        <dbReference type="SAM" id="MobiDB-lite"/>
    </source>
</evidence>
<dbReference type="Pfam" id="PF00886">
    <property type="entry name" value="Ribosomal_S16"/>
    <property type="match status" value="1"/>
</dbReference>
<dbReference type="Proteomes" id="UP000184474">
    <property type="component" value="Unassembled WGS sequence"/>
</dbReference>
<evidence type="ECO:0000256" key="2">
    <source>
        <dbReference type="ARBA" id="ARBA00023274"/>
    </source>
</evidence>
<dbReference type="PANTHER" id="PTHR12919:SF20">
    <property type="entry name" value="SMALL RIBOSOMAL SUBUNIT PROTEIN BS16M"/>
    <property type="match status" value="1"/>
</dbReference>
<dbReference type="InterPro" id="IPR000307">
    <property type="entry name" value="Ribosomal_bS16"/>
</dbReference>
<accession>A0A1M6RXU7</accession>
<name>A0A1M6RXU7_REIAG</name>
<dbReference type="PANTHER" id="PTHR12919">
    <property type="entry name" value="30S RIBOSOMAL PROTEIN S16"/>
    <property type="match status" value="1"/>
</dbReference>
<protein>
    <recommendedName>
        <fullName evidence="3">Small ribosomal subunit protein bS16</fullName>
    </recommendedName>
</protein>
<dbReference type="GO" id="GO:0015935">
    <property type="term" value="C:small ribosomal subunit"/>
    <property type="evidence" value="ECO:0007669"/>
    <property type="project" value="TreeGrafter"/>
</dbReference>
<organism evidence="5 6">
    <name type="scientific">Reichenbachiella agariperforans</name>
    <dbReference type="NCBI Taxonomy" id="156994"/>
    <lineage>
        <taxon>Bacteria</taxon>
        <taxon>Pseudomonadati</taxon>
        <taxon>Bacteroidota</taxon>
        <taxon>Cytophagia</taxon>
        <taxon>Cytophagales</taxon>
        <taxon>Reichenbachiellaceae</taxon>
        <taxon>Reichenbachiella</taxon>
    </lineage>
</organism>
<keyword evidence="1 3" id="KW-0689">Ribosomal protein</keyword>
<reference evidence="6" key="1">
    <citation type="submission" date="2016-11" db="EMBL/GenBank/DDBJ databases">
        <authorList>
            <person name="Varghese N."/>
            <person name="Submissions S."/>
        </authorList>
    </citation>
    <scope>NUCLEOTIDE SEQUENCE [LARGE SCALE GENOMIC DNA]</scope>
    <source>
        <strain evidence="6">DSM 26134</strain>
    </source>
</reference>
<comment type="similarity">
    <text evidence="3">Belongs to the bacterial ribosomal protein bS16 family.</text>
</comment>
<dbReference type="PROSITE" id="PS00732">
    <property type="entry name" value="RIBOSOMAL_S16"/>
    <property type="match status" value="1"/>
</dbReference>
<keyword evidence="2 3" id="KW-0687">Ribonucleoprotein</keyword>
<dbReference type="AlphaFoldDB" id="A0A1M6RXU7"/>
<dbReference type="NCBIfam" id="NF011094">
    <property type="entry name" value="PRK14521.1"/>
    <property type="match status" value="1"/>
</dbReference>
<dbReference type="RefSeq" id="WP_073122921.1">
    <property type="nucleotide sequence ID" value="NZ_FRAA01000004.1"/>
</dbReference>
<dbReference type="InterPro" id="IPR020592">
    <property type="entry name" value="Ribosomal_bS16_CS"/>
</dbReference>
<evidence type="ECO:0000313" key="5">
    <source>
        <dbReference type="EMBL" id="SHK37294.1"/>
    </source>
</evidence>
<dbReference type="HAMAP" id="MF_00385">
    <property type="entry name" value="Ribosomal_bS16"/>
    <property type="match status" value="1"/>
</dbReference>
<dbReference type="STRING" id="156994.SAMN04488028_104331"/>
<dbReference type="Gene3D" id="3.30.1320.10">
    <property type="match status" value="1"/>
</dbReference>
<feature type="compositionally biased region" description="Low complexity" evidence="4">
    <location>
        <begin position="173"/>
        <end position="194"/>
    </location>
</feature>
<dbReference type="SUPFAM" id="SSF54565">
    <property type="entry name" value="Ribosomal protein S16"/>
    <property type="match status" value="1"/>
</dbReference>
<sequence>MAVKIRLARRGRKKQPIYDVVVADARAPRDGKFIEKLGTFNPNQNPAYVNINVDSAVKWVLDGAVPTETAKKILSDQGVMYRKHLQVGVNKGAITQEDADKKYDAWWSEKEAKVQGTADGLAKTQAADKKARLEAEAKVNAARAEEIAKKNKVEEEAEAVAAAEAEASEETATEATTEEAPAVEATEEAPAAEAPAEEEKKAE</sequence>
<evidence type="ECO:0000313" key="6">
    <source>
        <dbReference type="Proteomes" id="UP000184474"/>
    </source>
</evidence>
<dbReference type="GO" id="GO:0005737">
    <property type="term" value="C:cytoplasm"/>
    <property type="evidence" value="ECO:0007669"/>
    <property type="project" value="UniProtKB-ARBA"/>
</dbReference>
<keyword evidence="6" id="KW-1185">Reference proteome</keyword>
<evidence type="ECO:0000256" key="1">
    <source>
        <dbReference type="ARBA" id="ARBA00022980"/>
    </source>
</evidence>
<dbReference type="NCBIfam" id="TIGR00002">
    <property type="entry name" value="S16"/>
    <property type="match status" value="1"/>
</dbReference>
<evidence type="ECO:0000256" key="3">
    <source>
        <dbReference type="HAMAP-Rule" id="MF_00385"/>
    </source>
</evidence>
<dbReference type="EMBL" id="FRAA01000004">
    <property type="protein sequence ID" value="SHK37294.1"/>
    <property type="molecule type" value="Genomic_DNA"/>
</dbReference>
<dbReference type="GO" id="GO:0006412">
    <property type="term" value="P:translation"/>
    <property type="evidence" value="ECO:0007669"/>
    <property type="project" value="UniProtKB-UniRule"/>
</dbReference>
<gene>
    <name evidence="3" type="primary">rpsP</name>
    <name evidence="5" type="ORF">SAMN04488028_104331</name>
</gene>